<evidence type="ECO:0000313" key="7">
    <source>
        <dbReference type="EMBL" id="SHM58305.1"/>
    </source>
</evidence>
<evidence type="ECO:0000256" key="4">
    <source>
        <dbReference type="ARBA" id="ARBA00023284"/>
    </source>
</evidence>
<dbReference type="GO" id="GO:0030313">
    <property type="term" value="C:cell envelope"/>
    <property type="evidence" value="ECO:0007669"/>
    <property type="project" value="UniProtKB-SubCell"/>
</dbReference>
<feature type="domain" description="Thioredoxin" evidence="6">
    <location>
        <begin position="242"/>
        <end position="382"/>
    </location>
</feature>
<dbReference type="InterPro" id="IPR050553">
    <property type="entry name" value="Thioredoxin_ResA/DsbE_sf"/>
</dbReference>
<dbReference type="Proteomes" id="UP000184420">
    <property type="component" value="Unassembled WGS sequence"/>
</dbReference>
<dbReference type="InterPro" id="IPR013766">
    <property type="entry name" value="Thioredoxin_domain"/>
</dbReference>
<evidence type="ECO:0000256" key="3">
    <source>
        <dbReference type="ARBA" id="ARBA00023157"/>
    </source>
</evidence>
<dbReference type="Pfam" id="PF14289">
    <property type="entry name" value="DUF4369"/>
    <property type="match status" value="1"/>
</dbReference>
<protein>
    <submittedName>
        <fullName evidence="7">Peroxiredoxin</fullName>
    </submittedName>
</protein>
<dbReference type="RefSeq" id="WP_073085492.1">
    <property type="nucleotide sequence ID" value="NZ_FRBL01000009.1"/>
</dbReference>
<keyword evidence="8" id="KW-1185">Reference proteome</keyword>
<dbReference type="InterPro" id="IPR025380">
    <property type="entry name" value="DUF4369"/>
</dbReference>
<feature type="chain" id="PRO_5012816698" evidence="5">
    <location>
        <begin position="25"/>
        <end position="382"/>
    </location>
</feature>
<keyword evidence="2" id="KW-0201">Cytochrome c-type biogenesis</keyword>
<evidence type="ECO:0000256" key="2">
    <source>
        <dbReference type="ARBA" id="ARBA00022748"/>
    </source>
</evidence>
<gene>
    <name evidence="7" type="ORF">SAMN05444266_10980</name>
</gene>
<dbReference type="Pfam" id="PF00578">
    <property type="entry name" value="AhpC-TSA"/>
    <property type="match status" value="1"/>
</dbReference>
<dbReference type="PROSITE" id="PS51352">
    <property type="entry name" value="THIOREDOXIN_2"/>
    <property type="match status" value="1"/>
</dbReference>
<dbReference type="PROSITE" id="PS00194">
    <property type="entry name" value="THIOREDOXIN_1"/>
    <property type="match status" value="1"/>
</dbReference>
<dbReference type="GO" id="GO:0017004">
    <property type="term" value="P:cytochrome complex assembly"/>
    <property type="evidence" value="ECO:0007669"/>
    <property type="project" value="UniProtKB-KW"/>
</dbReference>
<name>A0A1M7JZC5_9BACT</name>
<dbReference type="InterPro" id="IPR017937">
    <property type="entry name" value="Thioredoxin_CS"/>
</dbReference>
<reference evidence="7 8" key="1">
    <citation type="submission" date="2016-11" db="EMBL/GenBank/DDBJ databases">
        <authorList>
            <person name="Jaros S."/>
            <person name="Januszkiewicz K."/>
            <person name="Wedrychowicz H."/>
        </authorList>
    </citation>
    <scope>NUCLEOTIDE SEQUENCE [LARGE SCALE GENOMIC DNA]</scope>
    <source>
        <strain evidence="7 8">DSM 27406</strain>
    </source>
</reference>
<dbReference type="SUPFAM" id="SSF52833">
    <property type="entry name" value="Thioredoxin-like"/>
    <property type="match status" value="1"/>
</dbReference>
<comment type="subcellular location">
    <subcellularLocation>
        <location evidence="1">Cell envelope</location>
    </subcellularLocation>
</comment>
<evidence type="ECO:0000256" key="1">
    <source>
        <dbReference type="ARBA" id="ARBA00004196"/>
    </source>
</evidence>
<keyword evidence="3" id="KW-1015">Disulfide bond</keyword>
<proteinExistence type="predicted"/>
<dbReference type="EMBL" id="FRBL01000009">
    <property type="protein sequence ID" value="SHM58305.1"/>
    <property type="molecule type" value="Genomic_DNA"/>
</dbReference>
<dbReference type="CDD" id="cd02966">
    <property type="entry name" value="TlpA_like_family"/>
    <property type="match status" value="1"/>
</dbReference>
<dbReference type="PANTHER" id="PTHR42852:SF6">
    <property type="entry name" value="THIOL:DISULFIDE INTERCHANGE PROTEIN DSBE"/>
    <property type="match status" value="1"/>
</dbReference>
<dbReference type="AlphaFoldDB" id="A0A1M7JZC5"/>
<evidence type="ECO:0000256" key="5">
    <source>
        <dbReference type="SAM" id="SignalP"/>
    </source>
</evidence>
<feature type="signal peptide" evidence="5">
    <location>
        <begin position="1"/>
        <end position="24"/>
    </location>
</feature>
<dbReference type="GO" id="GO:0016491">
    <property type="term" value="F:oxidoreductase activity"/>
    <property type="evidence" value="ECO:0007669"/>
    <property type="project" value="InterPro"/>
</dbReference>
<dbReference type="Gene3D" id="3.40.30.10">
    <property type="entry name" value="Glutaredoxin"/>
    <property type="match status" value="1"/>
</dbReference>
<dbReference type="InterPro" id="IPR036249">
    <property type="entry name" value="Thioredoxin-like_sf"/>
</dbReference>
<accession>A0A1M7JZC5</accession>
<keyword evidence="4" id="KW-0676">Redox-active center</keyword>
<dbReference type="STRING" id="1419482.SAMN05444266_10980"/>
<organism evidence="7 8">
    <name type="scientific">Chitinophaga jiangningensis</name>
    <dbReference type="NCBI Taxonomy" id="1419482"/>
    <lineage>
        <taxon>Bacteria</taxon>
        <taxon>Pseudomonadati</taxon>
        <taxon>Bacteroidota</taxon>
        <taxon>Chitinophagia</taxon>
        <taxon>Chitinophagales</taxon>
        <taxon>Chitinophagaceae</taxon>
        <taxon>Chitinophaga</taxon>
    </lineage>
</organism>
<sequence>MLIRLVKNSRAALLMAALAGGLFAFKNSSQLAEFRLSGHIPDADNIPVSLVYDVYGTAETLVTDTIRHGEFTLRCPVKEVMNVSLTYRKGKSMYSYPVILEPGKATFTLTATGLSQVSGAKYNNWILGYQRDSAYVQVDREVFRMRQPGAATGAEAEWEGIQLFMKRFDIRSVYLQGVLNNKKDPSAAAIAAVMLELEPDRNAAMEVVNKAAVRLGENSYVVRQARRLDKSQAERIALRQGKMIGENYIDFNLPDVNGKYIRLGDAVTNNKYTLLQFWASWCVPCRAEIPELKSLYGSFHSKGLEIVSFSMDNNRVAWQKASEKEQLSWPNVSDLLADKSPVVKGYPVNGIPANVIIDQQGKIVASNLTGKDLEEKIKSLFP</sequence>
<evidence type="ECO:0000313" key="8">
    <source>
        <dbReference type="Proteomes" id="UP000184420"/>
    </source>
</evidence>
<dbReference type="OrthoDB" id="9794348at2"/>
<dbReference type="InterPro" id="IPR000866">
    <property type="entry name" value="AhpC/TSA"/>
</dbReference>
<dbReference type="PANTHER" id="PTHR42852">
    <property type="entry name" value="THIOL:DISULFIDE INTERCHANGE PROTEIN DSBE"/>
    <property type="match status" value="1"/>
</dbReference>
<evidence type="ECO:0000259" key="6">
    <source>
        <dbReference type="PROSITE" id="PS51352"/>
    </source>
</evidence>
<keyword evidence="5" id="KW-0732">Signal</keyword>
<dbReference type="GO" id="GO:0016209">
    <property type="term" value="F:antioxidant activity"/>
    <property type="evidence" value="ECO:0007669"/>
    <property type="project" value="InterPro"/>
</dbReference>